<accession>A0ABR3EJI0</accession>
<feature type="region of interest" description="Disordered" evidence="1">
    <location>
        <begin position="96"/>
        <end position="118"/>
    </location>
</feature>
<evidence type="ECO:0000313" key="2">
    <source>
        <dbReference type="EMBL" id="KAL0563039.1"/>
    </source>
</evidence>
<comment type="caution">
    <text evidence="2">The sequence shown here is derived from an EMBL/GenBank/DDBJ whole genome shotgun (WGS) entry which is preliminary data.</text>
</comment>
<gene>
    <name evidence="2" type="ORF">V5O48_019038</name>
</gene>
<sequence>MLRDTKTLEVASLKQVAPLCALGREQIKVIGSVSLLPSQPPQITMEGNWQLRPLAQSQMPSVIDSTHLAVGSVVYSVALLLVGSVQHLLEPPSISRLESQNHNEERQTTTSQDESWKGFDEEVPNNQVGFEDHFGSVVTAIQQLEQASFSTLYKTYALCSLFTWMHCRMGKGTVSWGKKGYGDVLGKWLVDVVRGADSSRPLTTIPESVATLEKKYSQVYSGTEMAYRKLKSANATVPLTSLSKELYDTLHVWASNDPRDVLDRSRRRELSDHERRMLDFSLPLNEFSTRVKEHSGT</sequence>
<organism evidence="2 3">
    <name type="scientific">Marasmius crinis-equi</name>
    <dbReference type="NCBI Taxonomy" id="585013"/>
    <lineage>
        <taxon>Eukaryota</taxon>
        <taxon>Fungi</taxon>
        <taxon>Dikarya</taxon>
        <taxon>Basidiomycota</taxon>
        <taxon>Agaricomycotina</taxon>
        <taxon>Agaricomycetes</taxon>
        <taxon>Agaricomycetidae</taxon>
        <taxon>Agaricales</taxon>
        <taxon>Marasmiineae</taxon>
        <taxon>Marasmiaceae</taxon>
        <taxon>Marasmius</taxon>
    </lineage>
</organism>
<reference evidence="2 3" key="1">
    <citation type="submission" date="2024-02" db="EMBL/GenBank/DDBJ databases">
        <title>A draft genome for the cacao thread blight pathogen Marasmius crinis-equi.</title>
        <authorList>
            <person name="Cohen S.P."/>
            <person name="Baruah I.K."/>
            <person name="Amoako-Attah I."/>
            <person name="Bukari Y."/>
            <person name="Meinhardt L.W."/>
            <person name="Bailey B.A."/>
        </authorList>
    </citation>
    <scope>NUCLEOTIDE SEQUENCE [LARGE SCALE GENOMIC DNA]</scope>
    <source>
        <strain evidence="2 3">GH-76</strain>
    </source>
</reference>
<protein>
    <submittedName>
        <fullName evidence="2">Uncharacterized protein</fullName>
    </submittedName>
</protein>
<feature type="non-terminal residue" evidence="2">
    <location>
        <position position="297"/>
    </location>
</feature>
<evidence type="ECO:0000313" key="3">
    <source>
        <dbReference type="Proteomes" id="UP001465976"/>
    </source>
</evidence>
<name>A0ABR3EJI0_9AGAR</name>
<keyword evidence="3" id="KW-1185">Reference proteome</keyword>
<dbReference type="Proteomes" id="UP001465976">
    <property type="component" value="Unassembled WGS sequence"/>
</dbReference>
<proteinExistence type="predicted"/>
<dbReference type="EMBL" id="JBAHYK010004027">
    <property type="protein sequence ID" value="KAL0563039.1"/>
    <property type="molecule type" value="Genomic_DNA"/>
</dbReference>
<evidence type="ECO:0000256" key="1">
    <source>
        <dbReference type="SAM" id="MobiDB-lite"/>
    </source>
</evidence>